<keyword evidence="1" id="KW-0808">Transferase</keyword>
<name>A0ABT5KMA6_9BURK</name>
<accession>A0ABT5KMA6</accession>
<dbReference type="EMBL" id="JAQQXS010000002">
    <property type="protein sequence ID" value="MDC8784038.1"/>
    <property type="molecule type" value="Genomic_DNA"/>
</dbReference>
<dbReference type="SUPFAM" id="SSF53335">
    <property type="entry name" value="S-adenosyl-L-methionine-dependent methyltransferases"/>
    <property type="match status" value="1"/>
</dbReference>
<dbReference type="InterPro" id="IPR029063">
    <property type="entry name" value="SAM-dependent_MTases_sf"/>
</dbReference>
<dbReference type="CDD" id="cd02440">
    <property type="entry name" value="AdoMet_MTases"/>
    <property type="match status" value="1"/>
</dbReference>
<dbReference type="GO" id="GO:0032259">
    <property type="term" value="P:methylation"/>
    <property type="evidence" value="ECO:0007669"/>
    <property type="project" value="UniProtKB-KW"/>
</dbReference>
<dbReference type="Gene3D" id="3.40.50.150">
    <property type="entry name" value="Vaccinia Virus protein VP39"/>
    <property type="match status" value="1"/>
</dbReference>
<protein>
    <submittedName>
        <fullName evidence="1">Class I SAM-dependent methyltransferase</fullName>
    </submittedName>
</protein>
<reference evidence="1 2" key="1">
    <citation type="submission" date="2022-10" db="EMBL/GenBank/DDBJ databases">
        <title>paucibacter sp. hw8 Genome sequencing.</title>
        <authorList>
            <person name="Park S."/>
        </authorList>
    </citation>
    <scope>NUCLEOTIDE SEQUENCE [LARGE SCALE GENOMIC DNA]</scope>
    <source>
        <strain evidence="2">hw8</strain>
    </source>
</reference>
<dbReference type="GO" id="GO:0008168">
    <property type="term" value="F:methyltransferase activity"/>
    <property type="evidence" value="ECO:0007669"/>
    <property type="project" value="UniProtKB-KW"/>
</dbReference>
<sequence>MASSFAVFDSVVEQLLSWLQPTTAVDIGAGAGKYGHMLAQVAPACRCSAVEANADYVERFQLAQRYQSVWTGSAADWQEQALNKRYDLAILGNVLEHGSKSAGLDLLNFLSYRSAYTLIISPEFLTMGDEPAPPHEALRSIWSERDMAWHEHWAWENCRSVSLLLLRGYLPAPVSLDDLVERMNAAAVPIHDFADRAVKVRAARLRRVSLGRETSYRLA</sequence>
<evidence type="ECO:0000313" key="2">
    <source>
        <dbReference type="Proteomes" id="UP001219862"/>
    </source>
</evidence>
<evidence type="ECO:0000313" key="1">
    <source>
        <dbReference type="EMBL" id="MDC8784038.1"/>
    </source>
</evidence>
<keyword evidence="2" id="KW-1185">Reference proteome</keyword>
<organism evidence="1 2">
    <name type="scientific">Roseateles koreensis</name>
    <dbReference type="NCBI Taxonomy" id="2987526"/>
    <lineage>
        <taxon>Bacteria</taxon>
        <taxon>Pseudomonadati</taxon>
        <taxon>Pseudomonadota</taxon>
        <taxon>Betaproteobacteria</taxon>
        <taxon>Burkholderiales</taxon>
        <taxon>Sphaerotilaceae</taxon>
        <taxon>Roseateles</taxon>
    </lineage>
</organism>
<gene>
    <name evidence="1" type="ORF">PRZ01_02395</name>
</gene>
<dbReference type="RefSeq" id="WP_273595158.1">
    <property type="nucleotide sequence ID" value="NZ_JAQQXS010000002.1"/>
</dbReference>
<proteinExistence type="predicted"/>
<keyword evidence="1" id="KW-0489">Methyltransferase</keyword>
<dbReference type="Proteomes" id="UP001219862">
    <property type="component" value="Unassembled WGS sequence"/>
</dbReference>
<comment type="caution">
    <text evidence="1">The sequence shown here is derived from an EMBL/GenBank/DDBJ whole genome shotgun (WGS) entry which is preliminary data.</text>
</comment>